<evidence type="ECO:0000313" key="11">
    <source>
        <dbReference type="EMBL" id="AKS47703.1"/>
    </source>
</evidence>
<keyword evidence="2 8" id="KW-0808">Transferase</keyword>
<evidence type="ECO:0000256" key="6">
    <source>
        <dbReference type="ARBA" id="ARBA00022741"/>
    </source>
</evidence>
<feature type="domain" description="tRNA nucleotidyltransferase/poly(A) polymerase RNA and SrmB- binding" evidence="10">
    <location>
        <begin position="205"/>
        <end position="262"/>
    </location>
</feature>
<keyword evidence="7" id="KW-0460">Magnesium</keyword>
<comment type="similarity">
    <text evidence="8">Belongs to the tRNA nucleotidyltransferase/poly(A) polymerase family.</text>
</comment>
<dbReference type="CDD" id="cd05398">
    <property type="entry name" value="NT_ClassII-CCAase"/>
    <property type="match status" value="1"/>
</dbReference>
<proteinExistence type="inferred from homology"/>
<dbReference type="Gene3D" id="3.30.460.10">
    <property type="entry name" value="Beta Polymerase, domain 2"/>
    <property type="match status" value="1"/>
</dbReference>
<dbReference type="InterPro" id="IPR050264">
    <property type="entry name" value="Bact_CCA-adding_enz_type3_sf"/>
</dbReference>
<dbReference type="RefSeq" id="WP_049835866.1">
    <property type="nucleotide sequence ID" value="NZ_CP012160.1"/>
</dbReference>
<dbReference type="Gene3D" id="1.10.3090.10">
    <property type="entry name" value="cca-adding enzyme, domain 2"/>
    <property type="match status" value="1"/>
</dbReference>
<dbReference type="PANTHER" id="PTHR46173:SF1">
    <property type="entry name" value="CCA TRNA NUCLEOTIDYLTRANSFERASE 1, MITOCHONDRIAL"/>
    <property type="match status" value="1"/>
</dbReference>
<evidence type="ECO:0000256" key="8">
    <source>
        <dbReference type="RuleBase" id="RU003953"/>
    </source>
</evidence>
<keyword evidence="6" id="KW-0547">Nucleotide-binding</keyword>
<dbReference type="GO" id="GO:0004810">
    <property type="term" value="F:CCA tRNA nucleotidyltransferase activity"/>
    <property type="evidence" value="ECO:0007669"/>
    <property type="project" value="UniProtKB-EC"/>
</dbReference>
<dbReference type="EMBL" id="CP012160">
    <property type="protein sequence ID" value="AKS47703.1"/>
    <property type="molecule type" value="Genomic_DNA"/>
</dbReference>
<dbReference type="KEGG" id="otm:OSB_31900"/>
<dbReference type="GO" id="GO:0000049">
    <property type="term" value="F:tRNA binding"/>
    <property type="evidence" value="ECO:0007669"/>
    <property type="project" value="TreeGrafter"/>
</dbReference>
<dbReference type="OrthoDB" id="9805698at2"/>
<name>A0A0K0Y9T0_9RHOB</name>
<keyword evidence="5" id="KW-0479">Metal-binding</keyword>
<comment type="cofactor">
    <cofactor evidence="1">
        <name>Mg(2+)</name>
        <dbReference type="ChEBI" id="CHEBI:18420"/>
    </cofactor>
</comment>
<gene>
    <name evidence="11" type="primary">cca</name>
    <name evidence="11" type="ORF">OSB_31900</name>
</gene>
<dbReference type="AlphaFoldDB" id="A0A0K0Y9T0"/>
<keyword evidence="3" id="KW-0819">tRNA processing</keyword>
<dbReference type="SUPFAM" id="SSF81891">
    <property type="entry name" value="Poly A polymerase C-terminal region-like"/>
    <property type="match status" value="1"/>
</dbReference>
<dbReference type="InterPro" id="IPR002646">
    <property type="entry name" value="PolA_pol_head_dom"/>
</dbReference>
<reference evidence="11 12" key="1">
    <citation type="journal article" date="2015" name="Genome Announc.">
        <title>Closed Genome Sequence of Octadecabacter temperatus SB1, the First Mesophilic Species of the Genus Octadecabacter.</title>
        <authorList>
            <person name="Voget S."/>
            <person name="Billerbeck S."/>
            <person name="Simon M."/>
            <person name="Daniel R."/>
        </authorList>
    </citation>
    <scope>NUCLEOTIDE SEQUENCE [LARGE SCALE GENOMIC DNA]</scope>
    <source>
        <strain evidence="11 12">SB1</strain>
    </source>
</reference>
<keyword evidence="12" id="KW-1185">Reference proteome</keyword>
<evidence type="ECO:0000259" key="9">
    <source>
        <dbReference type="Pfam" id="PF01743"/>
    </source>
</evidence>
<dbReference type="InterPro" id="IPR032828">
    <property type="entry name" value="PolyA_RNA-bd"/>
</dbReference>
<keyword evidence="8" id="KW-0694">RNA-binding</keyword>
<dbReference type="SUPFAM" id="SSF81301">
    <property type="entry name" value="Nucleotidyltransferase"/>
    <property type="match status" value="1"/>
</dbReference>
<evidence type="ECO:0000313" key="12">
    <source>
        <dbReference type="Proteomes" id="UP000067444"/>
    </source>
</evidence>
<evidence type="ECO:0000256" key="4">
    <source>
        <dbReference type="ARBA" id="ARBA00022695"/>
    </source>
</evidence>
<dbReference type="PANTHER" id="PTHR46173">
    <property type="entry name" value="CCA TRNA NUCLEOTIDYLTRANSFERASE 1, MITOCHONDRIAL"/>
    <property type="match status" value="1"/>
</dbReference>
<dbReference type="GO" id="GO:0046872">
    <property type="term" value="F:metal ion binding"/>
    <property type="evidence" value="ECO:0007669"/>
    <property type="project" value="UniProtKB-KW"/>
</dbReference>
<evidence type="ECO:0000256" key="2">
    <source>
        <dbReference type="ARBA" id="ARBA00022679"/>
    </source>
</evidence>
<accession>A0A0K0Y9T0</accession>
<dbReference type="Proteomes" id="UP000067444">
    <property type="component" value="Chromosome"/>
</dbReference>
<evidence type="ECO:0000256" key="5">
    <source>
        <dbReference type="ARBA" id="ARBA00022723"/>
    </source>
</evidence>
<organism evidence="11 12">
    <name type="scientific">Octadecabacter temperatus</name>
    <dbReference type="NCBI Taxonomy" id="1458307"/>
    <lineage>
        <taxon>Bacteria</taxon>
        <taxon>Pseudomonadati</taxon>
        <taxon>Pseudomonadota</taxon>
        <taxon>Alphaproteobacteria</taxon>
        <taxon>Rhodobacterales</taxon>
        <taxon>Roseobacteraceae</taxon>
        <taxon>Octadecabacter</taxon>
    </lineage>
</organism>
<dbReference type="EC" id="2.7.7.72" evidence="11"/>
<dbReference type="GO" id="GO:0000166">
    <property type="term" value="F:nucleotide binding"/>
    <property type="evidence" value="ECO:0007669"/>
    <property type="project" value="UniProtKB-KW"/>
</dbReference>
<keyword evidence="4 11" id="KW-0548">Nucleotidyltransferase</keyword>
<sequence>MTGKARSLWRTDGTLRHVGEPQWLTNEILQSLMAAFEDAGFQIYAVGGCVRDTILNRPVSDVDLSTDALPGDTVKIIESLQFRNDVWKAIPTGAEHGTITALAPSVGGTYEITTFRTDAETDGRHAIVAFSKNLEDDAMRRDFTINAFYADREGCVRDLVGGSADLAARKVRFIGDPIERIQEDYLRILRFFRFIATLGTYKNGIDQDGLAACAMLADGLEKVSRERIGAEMTRLIADFDAAPVIGAMEQSGVLLQILPGASALTLARLIDLEEQYPIEGRMLRPKDVPTRLAALGCDDVEERLRLSKADAKKVALVKQEAGKTTPSHELGYRHGYLPAVHCLLLRWASLLQPFDESALEDIWLGAEASFPINAADLMPTYSGKALGDRLNQLEDVWLKSKFSATKDELLRLP</sequence>
<dbReference type="Pfam" id="PF01743">
    <property type="entry name" value="PolyA_pol"/>
    <property type="match status" value="1"/>
</dbReference>
<evidence type="ECO:0000256" key="1">
    <source>
        <dbReference type="ARBA" id="ARBA00001946"/>
    </source>
</evidence>
<protein>
    <submittedName>
        <fullName evidence="11">CCA-adding enzyme</fullName>
        <ecNumber evidence="11">2.7.7.72</ecNumber>
    </submittedName>
</protein>
<feature type="domain" description="Poly A polymerase head" evidence="9">
    <location>
        <begin position="43"/>
        <end position="172"/>
    </location>
</feature>
<evidence type="ECO:0000256" key="3">
    <source>
        <dbReference type="ARBA" id="ARBA00022694"/>
    </source>
</evidence>
<dbReference type="GO" id="GO:0008033">
    <property type="term" value="P:tRNA processing"/>
    <property type="evidence" value="ECO:0007669"/>
    <property type="project" value="UniProtKB-KW"/>
</dbReference>
<dbReference type="STRING" id="1458307.OSB_31900"/>
<evidence type="ECO:0000259" key="10">
    <source>
        <dbReference type="Pfam" id="PF12627"/>
    </source>
</evidence>
<dbReference type="Pfam" id="PF12627">
    <property type="entry name" value="PolyA_pol_RNAbd"/>
    <property type="match status" value="1"/>
</dbReference>
<evidence type="ECO:0000256" key="7">
    <source>
        <dbReference type="ARBA" id="ARBA00022842"/>
    </source>
</evidence>
<dbReference type="PATRIC" id="fig|1458307.3.peg.3213"/>
<dbReference type="InterPro" id="IPR043519">
    <property type="entry name" value="NT_sf"/>
</dbReference>